<sequence>MHRPSVRSASVHDDTTSGDIRAVKAQLLEALGPHANEYWHALGALCTASMDRAEFQARIHAWMPSDCIPLHNALILKLLAEASAAPTSLGRGAAQGMQAPTSPIRARRAPLLDESESDEAHEPPVYGHTGRGAKRLRHMYAGLSSQERARLQQLPKTNQASMHTAASVWAGAGAELLEKKRKEDEKRRAVEEWRRTREAKLAIGAEHWRIAAMQTAAHTETQRTHLSTSMQEALIRSAMAPHCIESHELPDVHGLQDRMTLAALEAGLPNGVQTQAAAVMLSALQEHLRTILHRALAYTRKRSTSTHSTRITMRDMTAVLDLAPHVVVEPLGQGPLERLWLPSLPMNSDTPSHTDGAHVSWADDDAVRQVARECATAKMTAHVPSTLSLPADTDREQALLLRQQQKRDALRSHVVIDQVAPLRLLDRRPLRESLAKGQTDASTPLTQAIEQHYQHLHHHHQQHHHPQPLHRHKDELFEVVDPVALLGSLCE</sequence>
<proteinExistence type="predicted"/>
<dbReference type="GO" id="GO:0000124">
    <property type="term" value="C:SAGA complex"/>
    <property type="evidence" value="ECO:0007669"/>
    <property type="project" value="TreeGrafter"/>
</dbReference>
<dbReference type="EMBL" id="LGAV01000002">
    <property type="protein sequence ID" value="KOS15377.1"/>
    <property type="molecule type" value="Genomic_DNA"/>
</dbReference>
<dbReference type="STRING" id="77020.A0A0M8MRL9"/>
<evidence type="ECO:0000256" key="2">
    <source>
        <dbReference type="ARBA" id="ARBA00023015"/>
    </source>
</evidence>
<dbReference type="Pfam" id="PF12767">
    <property type="entry name" value="SAGA-Tad1"/>
    <property type="match status" value="1"/>
</dbReference>
<name>A0A0M8MRL9_9BASI</name>
<evidence type="ECO:0000256" key="4">
    <source>
        <dbReference type="ARBA" id="ARBA00023242"/>
    </source>
</evidence>
<evidence type="ECO:0000256" key="1">
    <source>
        <dbReference type="ARBA" id="ARBA00004123"/>
    </source>
</evidence>
<evidence type="ECO:0000313" key="6">
    <source>
        <dbReference type="Proteomes" id="UP000037751"/>
    </source>
</evidence>
<dbReference type="PANTHER" id="PTHR21277">
    <property type="entry name" value="TRANSCRIPTIONAL ADAPTER 1"/>
    <property type="match status" value="1"/>
</dbReference>
<reference evidence="5 6" key="1">
    <citation type="submission" date="2015-07" db="EMBL/GenBank/DDBJ databases">
        <title>Draft Genome Sequence of Malassezia furfur CBS1878 and Malassezia pachydermatis CBS1879.</title>
        <authorList>
            <person name="Triana S."/>
            <person name="Ohm R."/>
            <person name="Gonzalez A."/>
            <person name="DeCock H."/>
            <person name="Restrepo S."/>
            <person name="Celis A."/>
        </authorList>
    </citation>
    <scope>NUCLEOTIDE SEQUENCE [LARGE SCALE GENOMIC DNA]</scope>
    <source>
        <strain evidence="5 6">CBS 1879</strain>
    </source>
</reference>
<dbReference type="OrthoDB" id="10264870at2759"/>
<evidence type="ECO:0000313" key="5">
    <source>
        <dbReference type="EMBL" id="KOS15377.1"/>
    </source>
</evidence>
<dbReference type="GeneID" id="28728671"/>
<dbReference type="GO" id="GO:0003713">
    <property type="term" value="F:transcription coactivator activity"/>
    <property type="evidence" value="ECO:0007669"/>
    <property type="project" value="TreeGrafter"/>
</dbReference>
<keyword evidence="6" id="KW-1185">Reference proteome</keyword>
<keyword evidence="3" id="KW-0804">Transcription</keyword>
<dbReference type="RefSeq" id="XP_017993009.1">
    <property type="nucleotide sequence ID" value="XM_018136796.1"/>
</dbReference>
<dbReference type="CDD" id="cd22933">
    <property type="entry name" value="HFD_HFI1"/>
    <property type="match status" value="1"/>
</dbReference>
<dbReference type="GO" id="GO:0005634">
    <property type="term" value="C:nucleus"/>
    <property type="evidence" value="ECO:0007669"/>
    <property type="project" value="UniProtKB-SubCell"/>
</dbReference>
<dbReference type="VEuPathDB" id="FungiDB:Malapachy_2304"/>
<protein>
    <submittedName>
        <fullName evidence="5">Saga complex subunit hfi1</fullName>
    </submittedName>
</protein>
<keyword evidence="2" id="KW-0805">Transcription regulation</keyword>
<gene>
    <name evidence="5" type="ORF">Malapachy_2304</name>
</gene>
<comment type="caution">
    <text evidence="5">The sequence shown here is derived from an EMBL/GenBank/DDBJ whole genome shotgun (WGS) entry which is preliminary data.</text>
</comment>
<dbReference type="InterPro" id="IPR024738">
    <property type="entry name" value="Hfi1/Tada1"/>
</dbReference>
<dbReference type="PANTHER" id="PTHR21277:SF5">
    <property type="entry name" value="TRANSCRIPTIONAL ADAPTER 1"/>
    <property type="match status" value="1"/>
</dbReference>
<keyword evidence="4" id="KW-0539">Nucleus</keyword>
<evidence type="ECO:0000256" key="3">
    <source>
        <dbReference type="ARBA" id="ARBA00023163"/>
    </source>
</evidence>
<organism evidence="5 6">
    <name type="scientific">Malassezia pachydermatis</name>
    <dbReference type="NCBI Taxonomy" id="77020"/>
    <lineage>
        <taxon>Eukaryota</taxon>
        <taxon>Fungi</taxon>
        <taxon>Dikarya</taxon>
        <taxon>Basidiomycota</taxon>
        <taxon>Ustilaginomycotina</taxon>
        <taxon>Malasseziomycetes</taxon>
        <taxon>Malasseziales</taxon>
        <taxon>Malasseziaceae</taxon>
        <taxon>Malassezia</taxon>
    </lineage>
</organism>
<dbReference type="GO" id="GO:0006357">
    <property type="term" value="P:regulation of transcription by RNA polymerase II"/>
    <property type="evidence" value="ECO:0007669"/>
    <property type="project" value="TreeGrafter"/>
</dbReference>
<accession>A0A0M8MRL9</accession>
<comment type="subcellular location">
    <subcellularLocation>
        <location evidence="1">Nucleus</location>
    </subcellularLocation>
</comment>
<dbReference type="Proteomes" id="UP000037751">
    <property type="component" value="Unassembled WGS sequence"/>
</dbReference>
<dbReference type="AlphaFoldDB" id="A0A0M8MRL9"/>